<dbReference type="InterPro" id="IPR010400">
    <property type="entry name" value="PITH_dom"/>
</dbReference>
<dbReference type="InParanoid" id="A0A3Q7FWY1"/>
<reference evidence="7" key="1">
    <citation type="journal article" date="2012" name="Nature">
        <title>The tomato genome sequence provides insights into fleshy fruit evolution.</title>
        <authorList>
            <consortium name="Tomato Genome Consortium"/>
        </authorList>
    </citation>
    <scope>NUCLEOTIDE SEQUENCE [LARGE SCALE GENOMIC DNA]</scope>
    <source>
        <strain evidence="7">cv. Heinz 1706</strain>
    </source>
</reference>
<dbReference type="AlphaFoldDB" id="A0A3Q7FWY1"/>
<dbReference type="InterPro" id="IPR057733">
    <property type="entry name" value="UBE2O-like_SH3-B"/>
</dbReference>
<dbReference type="InterPro" id="IPR034215">
    <property type="entry name" value="RBM42_RRM"/>
</dbReference>
<dbReference type="PROSITE" id="PS51532">
    <property type="entry name" value="PITH"/>
    <property type="match status" value="1"/>
</dbReference>
<evidence type="ECO:0000256" key="2">
    <source>
        <dbReference type="ARBA" id="ARBA00022884"/>
    </source>
</evidence>
<feature type="domain" description="PITH" evidence="6">
    <location>
        <begin position="396"/>
        <end position="595"/>
    </location>
</feature>
<evidence type="ECO:0000313" key="7">
    <source>
        <dbReference type="EnsemblPlants" id="Solyc04g010010.2.1"/>
    </source>
</evidence>
<dbReference type="InterPro" id="IPR035979">
    <property type="entry name" value="RBD_domain_sf"/>
</dbReference>
<dbReference type="Gramene" id="Solyc04g010010.2.1">
    <property type="protein sequence ID" value="Solyc04g010010.2.1"/>
    <property type="gene ID" value="Solyc04g010010.2"/>
</dbReference>
<accession>A0A3Q7FWY1</accession>
<feature type="compositionally biased region" description="Basic residues" evidence="4">
    <location>
        <begin position="664"/>
        <end position="680"/>
    </location>
</feature>
<evidence type="ECO:0000256" key="4">
    <source>
        <dbReference type="SAM" id="MobiDB-lite"/>
    </source>
</evidence>
<evidence type="ECO:0000259" key="6">
    <source>
        <dbReference type="PROSITE" id="PS51532"/>
    </source>
</evidence>
<dbReference type="InterPro" id="IPR008979">
    <property type="entry name" value="Galactose-bd-like_sf"/>
</dbReference>
<dbReference type="GO" id="GO:0006397">
    <property type="term" value="P:mRNA processing"/>
    <property type="evidence" value="ECO:0007669"/>
    <property type="project" value="UniProtKB-KW"/>
</dbReference>
<dbReference type="Pfam" id="PF00076">
    <property type="entry name" value="RRM_1"/>
    <property type="match status" value="1"/>
</dbReference>
<dbReference type="SUPFAM" id="SSF54928">
    <property type="entry name" value="RNA-binding domain, RBD"/>
    <property type="match status" value="1"/>
</dbReference>
<dbReference type="Pfam" id="PF06201">
    <property type="entry name" value="PITH"/>
    <property type="match status" value="1"/>
</dbReference>
<dbReference type="GO" id="GO:0005737">
    <property type="term" value="C:cytoplasm"/>
    <property type="evidence" value="ECO:0007669"/>
    <property type="project" value="UniProtKB-ARBA"/>
</dbReference>
<dbReference type="PANTHER" id="PTHR47640:SF64">
    <property type="entry name" value="RNA-BINDING PROTEIN 42-LIKE ISOFORM X1"/>
    <property type="match status" value="1"/>
</dbReference>
<dbReference type="InterPro" id="IPR057734">
    <property type="entry name" value="UBE2O-like_SH3-C"/>
</dbReference>
<dbReference type="Pfam" id="PF23043">
    <property type="entry name" value="SH3-B_UBE2O"/>
    <property type="match status" value="1"/>
</dbReference>
<dbReference type="Gene3D" id="3.30.70.330">
    <property type="match status" value="1"/>
</dbReference>
<dbReference type="CDD" id="cd12383">
    <property type="entry name" value="RRM_RBM42"/>
    <property type="match status" value="1"/>
</dbReference>
<proteinExistence type="predicted"/>
<feature type="domain" description="RRM" evidence="5">
    <location>
        <begin position="572"/>
        <end position="650"/>
    </location>
</feature>
<evidence type="ECO:0000259" key="5">
    <source>
        <dbReference type="PROSITE" id="PS50102"/>
    </source>
</evidence>
<dbReference type="PROSITE" id="PS50102">
    <property type="entry name" value="RRM"/>
    <property type="match status" value="1"/>
</dbReference>
<dbReference type="SUPFAM" id="SSF49785">
    <property type="entry name" value="Galactose-binding domain-like"/>
    <property type="match status" value="1"/>
</dbReference>
<dbReference type="SMART" id="SM00360">
    <property type="entry name" value="RRM"/>
    <property type="match status" value="1"/>
</dbReference>
<evidence type="ECO:0008006" key="9">
    <source>
        <dbReference type="Google" id="ProtNLM"/>
    </source>
</evidence>
<dbReference type="STRING" id="4081.A0A3Q7FWY1"/>
<dbReference type="Pfam" id="PF23044">
    <property type="entry name" value="SH3-C_UBE2O"/>
    <property type="match status" value="1"/>
</dbReference>
<dbReference type="InterPro" id="IPR037047">
    <property type="entry name" value="PITH_dom_sf"/>
</dbReference>
<dbReference type="EnsemblPlants" id="Solyc04g010010.2.1">
    <property type="protein sequence ID" value="Solyc04g010010.2.1"/>
    <property type="gene ID" value="Solyc04g010010.2"/>
</dbReference>
<reference evidence="7" key="2">
    <citation type="submission" date="2019-01" db="UniProtKB">
        <authorList>
            <consortium name="EnsemblPlants"/>
        </authorList>
    </citation>
    <scope>IDENTIFICATION</scope>
    <source>
        <strain evidence="7">cv. Heinz 1706</strain>
    </source>
</reference>
<dbReference type="FunFam" id="3.30.70.330:FF:000309">
    <property type="entry name" value="RNA-binding protein 42"/>
    <property type="match status" value="1"/>
</dbReference>
<evidence type="ECO:0000256" key="1">
    <source>
        <dbReference type="ARBA" id="ARBA00022664"/>
    </source>
</evidence>
<keyword evidence="1" id="KW-0507">mRNA processing</keyword>
<evidence type="ECO:0000256" key="3">
    <source>
        <dbReference type="PROSITE-ProRule" id="PRU00176"/>
    </source>
</evidence>
<feature type="region of interest" description="Disordered" evidence="4">
    <location>
        <begin position="1"/>
        <end position="20"/>
    </location>
</feature>
<dbReference type="Proteomes" id="UP000004994">
    <property type="component" value="Chromosome 4"/>
</dbReference>
<name>A0A3Q7FWY1_SOLLC</name>
<keyword evidence="2 3" id="KW-0694">RNA-binding</keyword>
<feature type="region of interest" description="Disordered" evidence="4">
    <location>
        <begin position="660"/>
        <end position="680"/>
    </location>
</feature>
<dbReference type="InterPro" id="IPR000504">
    <property type="entry name" value="RRM_dom"/>
</dbReference>
<keyword evidence="8" id="KW-1185">Reference proteome</keyword>
<evidence type="ECO:0000313" key="8">
    <source>
        <dbReference type="Proteomes" id="UP000004994"/>
    </source>
</evidence>
<dbReference type="InterPro" id="IPR050825">
    <property type="entry name" value="RBM42_RBP45_47-like"/>
</dbReference>
<protein>
    <recommendedName>
        <fullName evidence="9">RRM domain-containing protein</fullName>
    </recommendedName>
</protein>
<dbReference type="PANTHER" id="PTHR47640">
    <property type="entry name" value="TRNA SELENOCYSTEINE 1-ASSOCIATED PROTEIN 1-RELATED-RELATED"/>
    <property type="match status" value="1"/>
</dbReference>
<sequence length="680" mass="76998">MEDKDNADLDSQSGLEFDNNSDSDDVFDYFRMTKEDFDDASGRRFIHGDIVSSMSNPDNKLGQVVQINRFFGMFDSDDLYSFRDIPSNQLKRITKFAKGDLVVLTHWLGRVVYVSCDTTVKFENDDSLRTFRGGTGLYPRFPSWNISCDRPCPLHPGQQVMVAGKPCTVIDLVDRFVYVEWIANSECSGSPPPPDKQDPNSLTQVFSYLSTWKIGDVCKHVSYPEIVVLITDIRTFVDVSWQDGSTERNIPSTLLKPISDIGVHDFLVDQYVVWDNSEHLGVVKSVDHREKTTTVKWINRLNEDIISSSRLNRHHLFNYHLGNLVFRRITKEAENSDLSSFGSIIGFKDGNIEVAWDDGTTSMVQPQELHGVDRDDYGYKSDEYSSSSDEEVGDSLVVEIPDSNVDLLDFVDLQSVKCLNECHIHCISNALEKDYREFKGLNVESTADEQLLIYIPFKQPINLHSLIIGGLVEEGPKTVKLLANKTHFDVSDAIEATPRDAAILSEDNLRAQQLFQRDAQTITPEALENVKAALASSEIEHKAEAKKKAVPRKAAGHSWEDPTLAEWPENDYRLFCGDLGNEVNDDVLSKAFSRFPTFNMAKVVRDKRTGKTRGYGFVSFSNPLDLAAALKEMNGKYVGNRPIKLRKSKWQERIDYEAVESHKNRSHKKPKQAKKGIFHK</sequence>
<dbReference type="Gene3D" id="2.60.120.470">
    <property type="entry name" value="PITH domain"/>
    <property type="match status" value="1"/>
</dbReference>
<dbReference type="PaxDb" id="4081-Solyc04g010010.1.1"/>
<organism evidence="7">
    <name type="scientific">Solanum lycopersicum</name>
    <name type="common">Tomato</name>
    <name type="synonym">Lycopersicon esculentum</name>
    <dbReference type="NCBI Taxonomy" id="4081"/>
    <lineage>
        <taxon>Eukaryota</taxon>
        <taxon>Viridiplantae</taxon>
        <taxon>Streptophyta</taxon>
        <taxon>Embryophyta</taxon>
        <taxon>Tracheophyta</taxon>
        <taxon>Spermatophyta</taxon>
        <taxon>Magnoliopsida</taxon>
        <taxon>eudicotyledons</taxon>
        <taxon>Gunneridae</taxon>
        <taxon>Pentapetalae</taxon>
        <taxon>asterids</taxon>
        <taxon>lamiids</taxon>
        <taxon>Solanales</taxon>
        <taxon>Solanaceae</taxon>
        <taxon>Solanoideae</taxon>
        <taxon>Solaneae</taxon>
        <taxon>Solanum</taxon>
        <taxon>Solanum subgen. Lycopersicon</taxon>
    </lineage>
</organism>
<dbReference type="GO" id="GO:0003729">
    <property type="term" value="F:mRNA binding"/>
    <property type="evidence" value="ECO:0000318"/>
    <property type="project" value="GO_Central"/>
</dbReference>
<dbReference type="InterPro" id="IPR012677">
    <property type="entry name" value="Nucleotide-bd_a/b_plait_sf"/>
</dbReference>